<evidence type="ECO:0000256" key="2">
    <source>
        <dbReference type="ARBA" id="ARBA00022692"/>
    </source>
</evidence>
<dbReference type="GO" id="GO:0022857">
    <property type="term" value="F:transmembrane transporter activity"/>
    <property type="evidence" value="ECO:0007669"/>
    <property type="project" value="InterPro"/>
</dbReference>
<evidence type="ECO:0000259" key="6">
    <source>
        <dbReference type="PROSITE" id="PS50850"/>
    </source>
</evidence>
<feature type="transmembrane region" description="Helical" evidence="5">
    <location>
        <begin position="127"/>
        <end position="147"/>
    </location>
</feature>
<dbReference type="KEGG" id="stac:ABII15_35460"/>
<proteinExistence type="predicted"/>
<dbReference type="InterPro" id="IPR036259">
    <property type="entry name" value="MFS_trans_sf"/>
</dbReference>
<dbReference type="CDD" id="cd17324">
    <property type="entry name" value="MFS_NepI_like"/>
    <property type="match status" value="1"/>
</dbReference>
<keyword evidence="2 5" id="KW-0812">Transmembrane</keyword>
<dbReference type="Gene3D" id="1.20.1250.20">
    <property type="entry name" value="MFS general substrate transporter like domains"/>
    <property type="match status" value="1"/>
</dbReference>
<feature type="transmembrane region" description="Helical" evidence="5">
    <location>
        <begin position="153"/>
        <end position="174"/>
    </location>
</feature>
<evidence type="ECO:0000256" key="5">
    <source>
        <dbReference type="SAM" id="Phobius"/>
    </source>
</evidence>
<keyword evidence="3 5" id="KW-1133">Transmembrane helix</keyword>
<feature type="transmembrane region" description="Helical" evidence="5">
    <location>
        <begin position="40"/>
        <end position="59"/>
    </location>
</feature>
<dbReference type="EMBL" id="CP159534">
    <property type="protein sequence ID" value="XCJ74944.1"/>
    <property type="molecule type" value="Genomic_DNA"/>
</dbReference>
<evidence type="ECO:0000256" key="1">
    <source>
        <dbReference type="ARBA" id="ARBA00004651"/>
    </source>
</evidence>
<dbReference type="PANTHER" id="PTHR42910">
    <property type="entry name" value="TRANSPORTER SCO4007-RELATED"/>
    <property type="match status" value="1"/>
</dbReference>
<name>A0AAU8J4I6_9ACTN</name>
<sequence length="390" mass="39756">MTRGLAVLLAFTSAVAVGNIYLPQAIIPLIAAGLHTSPQGAATAVTAIQAGYTAGMFLLVPLGDRVPHRRLLPALLALAALGLFASGLAPNLPVLTAACVLTGLTTIAAPLSGPLVAALVPASRRGSVLGTIAAGSMGGMLLIRTFSGSLGEWLGWRAPFLVAGTTTLLLAFLLSRTVPYVPPPSGDRYLDLLASAFRLLRTEPDLRRSAFYQATVFAAFSAVWTCAAFLLSGPAYGFGAQAVGLLALVGAASMVCTPLAGRMADRYGPDRVNTVCLVAVLASTVLLVPGARGGPLGLVALVVGALVLDAAMQSGMIANSARVLAVRPDARARLNTAFMTCAYTGGTVGSWLGAHTYTKTGWPGVCALAAALCALALTRHALAVRARKSA</sequence>
<dbReference type="GO" id="GO:0005886">
    <property type="term" value="C:plasma membrane"/>
    <property type="evidence" value="ECO:0007669"/>
    <property type="project" value="UniProtKB-SubCell"/>
</dbReference>
<comment type="subcellular location">
    <subcellularLocation>
        <location evidence="1">Cell membrane</location>
        <topology evidence="1">Multi-pass membrane protein</topology>
    </subcellularLocation>
</comment>
<dbReference type="Pfam" id="PF07690">
    <property type="entry name" value="MFS_1"/>
    <property type="match status" value="1"/>
</dbReference>
<feature type="transmembrane region" description="Helical" evidence="5">
    <location>
        <begin position="210"/>
        <end position="232"/>
    </location>
</feature>
<feature type="transmembrane region" description="Helical" evidence="5">
    <location>
        <begin position="238"/>
        <end position="260"/>
    </location>
</feature>
<dbReference type="PANTHER" id="PTHR42910:SF1">
    <property type="entry name" value="MAJOR FACILITATOR SUPERFAMILY (MFS) PROFILE DOMAIN-CONTAINING PROTEIN"/>
    <property type="match status" value="1"/>
</dbReference>
<evidence type="ECO:0000256" key="3">
    <source>
        <dbReference type="ARBA" id="ARBA00022989"/>
    </source>
</evidence>
<accession>A0AAU8J4I6</accession>
<gene>
    <name evidence="7" type="ORF">ABII15_35460</name>
</gene>
<evidence type="ECO:0000256" key="4">
    <source>
        <dbReference type="ARBA" id="ARBA00023136"/>
    </source>
</evidence>
<dbReference type="PROSITE" id="PS50850">
    <property type="entry name" value="MFS"/>
    <property type="match status" value="1"/>
</dbReference>
<reference evidence="7" key="1">
    <citation type="submission" date="2024-06" db="EMBL/GenBank/DDBJ databases">
        <title>Streptomyces sp. strain HUAS MG91 genome sequences.</title>
        <authorList>
            <person name="Mo P."/>
        </authorList>
    </citation>
    <scope>NUCLEOTIDE SEQUENCE</scope>
    <source>
        <strain evidence="7">HUAS MG91</strain>
    </source>
</reference>
<dbReference type="InterPro" id="IPR011701">
    <property type="entry name" value="MFS"/>
</dbReference>
<feature type="transmembrane region" description="Helical" evidence="5">
    <location>
        <begin position="95"/>
        <end position="120"/>
    </location>
</feature>
<feature type="transmembrane region" description="Helical" evidence="5">
    <location>
        <begin position="296"/>
        <end position="313"/>
    </location>
</feature>
<keyword evidence="4 5" id="KW-0472">Membrane</keyword>
<feature type="transmembrane region" description="Helical" evidence="5">
    <location>
        <begin position="272"/>
        <end position="290"/>
    </location>
</feature>
<feature type="domain" description="Major facilitator superfamily (MFS) profile" evidence="6">
    <location>
        <begin position="2"/>
        <end position="388"/>
    </location>
</feature>
<evidence type="ECO:0000313" key="7">
    <source>
        <dbReference type="EMBL" id="XCJ74944.1"/>
    </source>
</evidence>
<organism evidence="7">
    <name type="scientific">Streptomyces tabacisoli</name>
    <dbReference type="NCBI Taxonomy" id="3156398"/>
    <lineage>
        <taxon>Bacteria</taxon>
        <taxon>Bacillati</taxon>
        <taxon>Actinomycetota</taxon>
        <taxon>Actinomycetes</taxon>
        <taxon>Kitasatosporales</taxon>
        <taxon>Streptomycetaceae</taxon>
        <taxon>Streptomyces</taxon>
    </lineage>
</organism>
<dbReference type="SUPFAM" id="SSF103473">
    <property type="entry name" value="MFS general substrate transporter"/>
    <property type="match status" value="1"/>
</dbReference>
<protein>
    <submittedName>
        <fullName evidence="7">MFS transporter</fullName>
    </submittedName>
</protein>
<feature type="transmembrane region" description="Helical" evidence="5">
    <location>
        <begin position="71"/>
        <end position="89"/>
    </location>
</feature>
<feature type="transmembrane region" description="Helical" evidence="5">
    <location>
        <begin position="334"/>
        <end position="354"/>
    </location>
</feature>
<dbReference type="InterPro" id="IPR020846">
    <property type="entry name" value="MFS_dom"/>
</dbReference>
<feature type="transmembrane region" description="Helical" evidence="5">
    <location>
        <begin position="360"/>
        <end position="378"/>
    </location>
</feature>
<dbReference type="RefSeq" id="WP_353946380.1">
    <property type="nucleotide sequence ID" value="NZ_CP159534.1"/>
</dbReference>
<dbReference type="AlphaFoldDB" id="A0AAU8J4I6"/>